<keyword evidence="2" id="KW-0812">Transmembrane</keyword>
<accession>A0A4P9WGE8</accession>
<keyword evidence="2" id="KW-1133">Transmembrane helix</keyword>
<evidence type="ECO:0000313" key="4">
    <source>
        <dbReference type="Proteomes" id="UP000269721"/>
    </source>
</evidence>
<sequence length="381" mass="42545">MKFFLFAKKEVEFSVVKKRGESEERRTVPVKARQNWWPVFDIKRSEWFPTEDCEPDVFKVFLRVQVKVDPGWRLESSVLQRPRGGVSAGRGERHRGVVGSRGESSLIPANANPPRRVSELANAGLPQEIITLSENALKEANKPTTINQEISAVDWCKILEELLFETEENLFCVGCQGTAADIFRLARQRVEFRKVLRKVYHLLGTPSKRDRKHRTLNLPVNLRPPTHRQFGALRSCSRAAENHSDCPCGSGPGSLPLMRYTPGGLGKLKHSFKDPTTNLELPSNRTSTVSSVESQASYLIVDSPLVAVAKLAPVIAMVAVGYAVIVVLGLFALNIWMMTEEEKGPLWENIPAREPRMMVLGKSPHVAMVSPPLEPSTYGSR</sequence>
<feature type="region of interest" description="Disordered" evidence="1">
    <location>
        <begin position="83"/>
        <end position="113"/>
    </location>
</feature>
<keyword evidence="2" id="KW-0472">Membrane</keyword>
<evidence type="ECO:0000256" key="2">
    <source>
        <dbReference type="SAM" id="Phobius"/>
    </source>
</evidence>
<proteinExistence type="predicted"/>
<protein>
    <submittedName>
        <fullName evidence="3">Uncharacterized protein</fullName>
    </submittedName>
</protein>
<dbReference type="AlphaFoldDB" id="A0A4P9WGE8"/>
<gene>
    <name evidence="3" type="ORF">BDK51DRAFT_43769</name>
</gene>
<feature type="transmembrane region" description="Helical" evidence="2">
    <location>
        <begin position="311"/>
        <end position="333"/>
    </location>
</feature>
<dbReference type="Proteomes" id="UP000269721">
    <property type="component" value="Unassembled WGS sequence"/>
</dbReference>
<evidence type="ECO:0000256" key="1">
    <source>
        <dbReference type="SAM" id="MobiDB-lite"/>
    </source>
</evidence>
<name>A0A4P9WGE8_9FUNG</name>
<reference evidence="4" key="1">
    <citation type="journal article" date="2018" name="Nat. Microbiol.">
        <title>Leveraging single-cell genomics to expand the fungal tree of life.</title>
        <authorList>
            <person name="Ahrendt S.R."/>
            <person name="Quandt C.A."/>
            <person name="Ciobanu D."/>
            <person name="Clum A."/>
            <person name="Salamov A."/>
            <person name="Andreopoulos B."/>
            <person name="Cheng J.F."/>
            <person name="Woyke T."/>
            <person name="Pelin A."/>
            <person name="Henrissat B."/>
            <person name="Reynolds N.K."/>
            <person name="Benny G.L."/>
            <person name="Smith M.E."/>
            <person name="James T.Y."/>
            <person name="Grigoriev I.V."/>
        </authorList>
    </citation>
    <scope>NUCLEOTIDE SEQUENCE [LARGE SCALE GENOMIC DNA]</scope>
</reference>
<evidence type="ECO:0000313" key="3">
    <source>
        <dbReference type="EMBL" id="RKO90985.1"/>
    </source>
</evidence>
<organism evidence="3 4">
    <name type="scientific">Blyttiomyces helicus</name>
    <dbReference type="NCBI Taxonomy" id="388810"/>
    <lineage>
        <taxon>Eukaryota</taxon>
        <taxon>Fungi</taxon>
        <taxon>Fungi incertae sedis</taxon>
        <taxon>Chytridiomycota</taxon>
        <taxon>Chytridiomycota incertae sedis</taxon>
        <taxon>Chytridiomycetes</taxon>
        <taxon>Chytridiomycetes incertae sedis</taxon>
        <taxon>Blyttiomyces</taxon>
    </lineage>
</organism>
<dbReference type="EMBL" id="KZ995284">
    <property type="protein sequence ID" value="RKO90985.1"/>
    <property type="molecule type" value="Genomic_DNA"/>
</dbReference>
<keyword evidence="4" id="KW-1185">Reference proteome</keyword>